<dbReference type="EMBL" id="JAASQJ010000002">
    <property type="protein sequence ID" value="NIJ52721.1"/>
    <property type="molecule type" value="Genomic_DNA"/>
</dbReference>
<organism evidence="1 2">
    <name type="scientific">Dyadobacter arcticus</name>
    <dbReference type="NCBI Taxonomy" id="1078754"/>
    <lineage>
        <taxon>Bacteria</taxon>
        <taxon>Pseudomonadati</taxon>
        <taxon>Bacteroidota</taxon>
        <taxon>Cytophagia</taxon>
        <taxon>Cytophagales</taxon>
        <taxon>Spirosomataceae</taxon>
        <taxon>Dyadobacter</taxon>
    </lineage>
</organism>
<sequence length="37" mass="4436">MTLVEQRKIPPQRETETKYSQNEIRGLYPINHQINPI</sequence>
<comment type="caution">
    <text evidence="1">The sequence shown here is derived from an EMBL/GenBank/DDBJ whole genome shotgun (WGS) entry which is preliminary data.</text>
</comment>
<protein>
    <submittedName>
        <fullName evidence="1">Uncharacterized protein</fullName>
    </submittedName>
</protein>
<proteinExistence type="predicted"/>
<reference evidence="1 2" key="1">
    <citation type="submission" date="2020-03" db="EMBL/GenBank/DDBJ databases">
        <title>Genomic Encyclopedia of Type Strains, Phase IV (KMG-IV): sequencing the most valuable type-strain genomes for metagenomic binning, comparative biology and taxonomic classification.</title>
        <authorList>
            <person name="Goeker M."/>
        </authorList>
    </citation>
    <scope>NUCLEOTIDE SEQUENCE [LARGE SCALE GENOMIC DNA]</scope>
    <source>
        <strain evidence="1 2">DSM 102865</strain>
    </source>
</reference>
<dbReference type="Proteomes" id="UP001179181">
    <property type="component" value="Unassembled WGS sequence"/>
</dbReference>
<keyword evidence="2" id="KW-1185">Reference proteome</keyword>
<evidence type="ECO:0000313" key="2">
    <source>
        <dbReference type="Proteomes" id="UP001179181"/>
    </source>
</evidence>
<gene>
    <name evidence="1" type="ORF">FHS68_001891</name>
</gene>
<name>A0ABX0UIF9_9BACT</name>
<evidence type="ECO:0000313" key="1">
    <source>
        <dbReference type="EMBL" id="NIJ52721.1"/>
    </source>
</evidence>
<accession>A0ABX0UIF9</accession>